<dbReference type="GO" id="GO:0005975">
    <property type="term" value="P:carbohydrate metabolic process"/>
    <property type="evidence" value="ECO:0007669"/>
    <property type="project" value="InterPro"/>
</dbReference>
<dbReference type="EMBL" id="AJWZ01004598">
    <property type="protein sequence ID" value="EKC64986.1"/>
    <property type="molecule type" value="Genomic_DNA"/>
</dbReference>
<organism evidence="1">
    <name type="scientific">human gut metagenome</name>
    <dbReference type="NCBI Taxonomy" id="408170"/>
    <lineage>
        <taxon>unclassified sequences</taxon>
        <taxon>metagenomes</taxon>
        <taxon>organismal metagenomes</taxon>
    </lineage>
</organism>
<dbReference type="GO" id="GO:0008270">
    <property type="term" value="F:zinc ion binding"/>
    <property type="evidence" value="ECO:0007669"/>
    <property type="project" value="InterPro"/>
</dbReference>
<dbReference type="PANTHER" id="PTHR30304">
    <property type="entry name" value="D-TAGATOSE-1,6-BISPHOSPHATE ALDOLASE"/>
    <property type="match status" value="1"/>
</dbReference>
<dbReference type="Gene3D" id="3.20.20.70">
    <property type="entry name" value="Aldolase class I"/>
    <property type="match status" value="1"/>
</dbReference>
<comment type="caution">
    <text evidence="1">The sequence shown here is derived from an EMBL/GenBank/DDBJ whole genome shotgun (WGS) entry which is preliminary data.</text>
</comment>
<feature type="non-terminal residue" evidence="1">
    <location>
        <position position="1"/>
    </location>
</feature>
<dbReference type="InterPro" id="IPR050246">
    <property type="entry name" value="Class_II_FBP_aldolase"/>
</dbReference>
<proteinExistence type="predicted"/>
<dbReference type="PIRSF" id="PIRSF001359">
    <property type="entry name" value="F_bP_aldolase_II"/>
    <property type="match status" value="1"/>
</dbReference>
<name>K1U0G3_9ZZZZ</name>
<dbReference type="CDD" id="cd00947">
    <property type="entry name" value="TBP_aldolase_IIB"/>
    <property type="match status" value="1"/>
</dbReference>
<dbReference type="PANTHER" id="PTHR30304:SF0">
    <property type="entry name" value="D-TAGATOSE-1,6-BISPHOSPHATE ALDOLASE SUBUNIT GATY-RELATED"/>
    <property type="match status" value="1"/>
</dbReference>
<dbReference type="InterPro" id="IPR000771">
    <property type="entry name" value="FBA_II"/>
</dbReference>
<dbReference type="AlphaFoldDB" id="K1U0G3"/>
<dbReference type="SUPFAM" id="SSF51569">
    <property type="entry name" value="Aldolase"/>
    <property type="match status" value="1"/>
</dbReference>
<sequence>VEYAKELGCNHPEIVLHLDHGDSFETCKSCVDFGFSSVMIDGSALPYEENIALTKKVVDYAHQFGVTVEGELGVLAGVEDDVVAEESHYTKPEEVVDFATRTGVDSLAISIGTSHGAYKFKPEQCTRDPKTGHLVPPPLAFDVLAAVEEQLPGFPIVLHGSSSVPQEYVDIINKFGGKLPDAVGIPEEQLTKASESAVCKINIDSDSRLAFTAGVRETLALHPEYFDPRQYCGKAREYMVDLYSHKIKDVLHSDNKLANLD</sequence>
<dbReference type="Pfam" id="PF01116">
    <property type="entry name" value="F_bP_aldolase"/>
    <property type="match status" value="1"/>
</dbReference>
<protein>
    <submittedName>
        <fullName evidence="1">Fructose-1,6-bisphosphate aldolase, class II</fullName>
    </submittedName>
</protein>
<dbReference type="GO" id="GO:0016832">
    <property type="term" value="F:aldehyde-lyase activity"/>
    <property type="evidence" value="ECO:0007669"/>
    <property type="project" value="InterPro"/>
</dbReference>
<reference evidence="1" key="1">
    <citation type="journal article" date="2013" name="Environ. Microbiol.">
        <title>Microbiota from the distal guts of lean and obese adolescents exhibit partial functional redundancy besides clear differences in community structure.</title>
        <authorList>
            <person name="Ferrer M."/>
            <person name="Ruiz A."/>
            <person name="Lanza F."/>
            <person name="Haange S.B."/>
            <person name="Oberbach A."/>
            <person name="Till H."/>
            <person name="Bargiela R."/>
            <person name="Campoy C."/>
            <person name="Segura M.T."/>
            <person name="Richter M."/>
            <person name="von Bergen M."/>
            <person name="Seifert J."/>
            <person name="Suarez A."/>
        </authorList>
    </citation>
    <scope>NUCLEOTIDE SEQUENCE</scope>
</reference>
<gene>
    <name evidence="1" type="ORF">OBE_06665</name>
</gene>
<evidence type="ECO:0000313" key="1">
    <source>
        <dbReference type="EMBL" id="EKC64986.1"/>
    </source>
</evidence>
<accession>K1U0G3</accession>
<dbReference type="InterPro" id="IPR013785">
    <property type="entry name" value="Aldolase_TIM"/>
</dbReference>